<dbReference type="Pfam" id="PF04018">
    <property type="entry name" value="VCA0040-like"/>
    <property type="match status" value="2"/>
</dbReference>
<organism evidence="2 3">
    <name type="scientific">Diplocloster agilis</name>
    <dbReference type="NCBI Taxonomy" id="2850323"/>
    <lineage>
        <taxon>Bacteria</taxon>
        <taxon>Bacillati</taxon>
        <taxon>Bacillota</taxon>
        <taxon>Clostridia</taxon>
        <taxon>Lachnospirales</taxon>
        <taxon>Lachnospiraceae</taxon>
        <taxon>Diplocloster</taxon>
    </lineage>
</organism>
<feature type="transmembrane region" description="Helical" evidence="1">
    <location>
        <begin position="239"/>
        <end position="258"/>
    </location>
</feature>
<evidence type="ECO:0000256" key="1">
    <source>
        <dbReference type="SAM" id="Phobius"/>
    </source>
</evidence>
<comment type="caution">
    <text evidence="2">The sequence shown here is derived from an EMBL/GenBank/DDBJ whole genome shotgun (WGS) entry which is preliminary data.</text>
</comment>
<name>A0A949K9A5_9FIRM</name>
<feature type="transmembrane region" description="Helical" evidence="1">
    <location>
        <begin position="155"/>
        <end position="184"/>
    </location>
</feature>
<reference evidence="2" key="1">
    <citation type="submission" date="2021-06" db="EMBL/GenBank/DDBJ databases">
        <title>Description of novel taxa of the family Lachnospiraceae.</title>
        <authorList>
            <person name="Chaplin A.V."/>
            <person name="Sokolova S.R."/>
            <person name="Pikina A.P."/>
            <person name="Korzhanova M."/>
            <person name="Belova V."/>
            <person name="Korostin D."/>
            <person name="Efimov B.A."/>
        </authorList>
    </citation>
    <scope>NUCLEOTIDE SEQUENCE</scope>
    <source>
        <strain evidence="2">ASD5720</strain>
    </source>
</reference>
<dbReference type="PANTHER" id="PTHR37308">
    <property type="entry name" value="INTEGRAL MEMBRANE PROTEIN"/>
    <property type="match status" value="1"/>
</dbReference>
<keyword evidence="1" id="KW-0472">Membrane</keyword>
<dbReference type="InterPro" id="IPR007163">
    <property type="entry name" value="VCA0040-like"/>
</dbReference>
<proteinExistence type="predicted"/>
<feature type="transmembrane region" description="Helical" evidence="1">
    <location>
        <begin position="81"/>
        <end position="103"/>
    </location>
</feature>
<keyword evidence="1" id="KW-1133">Transmembrane helix</keyword>
<feature type="transmembrane region" description="Helical" evidence="1">
    <location>
        <begin position="270"/>
        <end position="290"/>
    </location>
</feature>
<dbReference type="PANTHER" id="PTHR37308:SF1">
    <property type="entry name" value="POLYPRENYL-PHOSPHATE TRANSPORTER"/>
    <property type="match status" value="1"/>
</dbReference>
<dbReference type="RefSeq" id="WP_238723248.1">
    <property type="nucleotide sequence ID" value="NZ_JAHQCW010000057.1"/>
</dbReference>
<feature type="transmembrane region" description="Helical" evidence="1">
    <location>
        <begin position="115"/>
        <end position="135"/>
    </location>
</feature>
<accession>A0A949K9A5</accession>
<sequence>MKFIIDIVKGIFVGVANIIPGVSGGTMAVSMGIYDRMISAITNLFKQFKKSVISLLPIGIGCVIGLVGFTYAIQYLLANQPFPTCLAFIGMILGGVPILVANLKKGMRATHTKFGVVQVIAFLALFALVIVMPLMKSEGQSASLTDPGVVTILKLFLVGIVASATMVIPGVSGSLVLMILGYYYGIIDTLKSFLDSLAAFEMDGILAGGIVLVPFGIGVLLGIFLIAKLIDYLFRRHSVTTYSAIMGLIVASPFAIIYNVMQESGMRITVLNTIAGVVLLAAGAVFTYVMGSKGEE</sequence>
<protein>
    <submittedName>
        <fullName evidence="2">DUF368 domain-containing protein</fullName>
    </submittedName>
</protein>
<evidence type="ECO:0000313" key="2">
    <source>
        <dbReference type="EMBL" id="MBU9739387.1"/>
    </source>
</evidence>
<keyword evidence="1" id="KW-0812">Transmembrane</keyword>
<feature type="transmembrane region" description="Helical" evidence="1">
    <location>
        <begin position="205"/>
        <end position="227"/>
    </location>
</feature>
<gene>
    <name evidence="2" type="ORF">KTH89_22900</name>
</gene>
<keyword evidence="3" id="KW-1185">Reference proteome</keyword>
<feature type="transmembrane region" description="Helical" evidence="1">
    <location>
        <begin position="55"/>
        <end position="75"/>
    </location>
</feature>
<feature type="transmembrane region" description="Helical" evidence="1">
    <location>
        <begin position="12"/>
        <end position="34"/>
    </location>
</feature>
<dbReference type="EMBL" id="JAHQCW010000057">
    <property type="protein sequence ID" value="MBU9739387.1"/>
    <property type="molecule type" value="Genomic_DNA"/>
</dbReference>
<dbReference type="Proteomes" id="UP000712157">
    <property type="component" value="Unassembled WGS sequence"/>
</dbReference>
<evidence type="ECO:0000313" key="3">
    <source>
        <dbReference type="Proteomes" id="UP000712157"/>
    </source>
</evidence>
<dbReference type="AlphaFoldDB" id="A0A949K9A5"/>